<dbReference type="Proteomes" id="UP000245207">
    <property type="component" value="Unassembled WGS sequence"/>
</dbReference>
<dbReference type="InterPro" id="IPR045211">
    <property type="entry name" value="TFP11/STIP/Ntr1"/>
</dbReference>
<evidence type="ECO:0000313" key="1">
    <source>
        <dbReference type="EMBL" id="PWA45591.1"/>
    </source>
</evidence>
<sequence>MNTKRVVGFGRRTSLAIQGLPARDLKRSRVRCQLKVGLDMMNQAVEGLEVVEPGLRENLSDINARNQSQFLAQQKAASAAQAAQTRMNDMSLKEVIEVHAQDNDLLFKPKPGRVQDGHHVYGFGNISIIIDALNQKVFAQTEEGWSSVTLEKLVMLGKTTAIKRC</sequence>
<organism evidence="1 2">
    <name type="scientific">Artemisia annua</name>
    <name type="common">Sweet wormwood</name>
    <dbReference type="NCBI Taxonomy" id="35608"/>
    <lineage>
        <taxon>Eukaryota</taxon>
        <taxon>Viridiplantae</taxon>
        <taxon>Streptophyta</taxon>
        <taxon>Embryophyta</taxon>
        <taxon>Tracheophyta</taxon>
        <taxon>Spermatophyta</taxon>
        <taxon>Magnoliopsida</taxon>
        <taxon>eudicotyledons</taxon>
        <taxon>Gunneridae</taxon>
        <taxon>Pentapetalae</taxon>
        <taxon>asterids</taxon>
        <taxon>campanulids</taxon>
        <taxon>Asterales</taxon>
        <taxon>Asteraceae</taxon>
        <taxon>Asteroideae</taxon>
        <taxon>Anthemideae</taxon>
        <taxon>Artemisiinae</taxon>
        <taxon>Artemisia</taxon>
    </lineage>
</organism>
<reference evidence="1 2" key="1">
    <citation type="journal article" date="2018" name="Mol. Plant">
        <title>The genome of Artemisia annua provides insight into the evolution of Asteraceae family and artemisinin biosynthesis.</title>
        <authorList>
            <person name="Shen Q."/>
            <person name="Zhang L."/>
            <person name="Liao Z."/>
            <person name="Wang S."/>
            <person name="Yan T."/>
            <person name="Shi P."/>
            <person name="Liu M."/>
            <person name="Fu X."/>
            <person name="Pan Q."/>
            <person name="Wang Y."/>
            <person name="Lv Z."/>
            <person name="Lu X."/>
            <person name="Zhang F."/>
            <person name="Jiang W."/>
            <person name="Ma Y."/>
            <person name="Chen M."/>
            <person name="Hao X."/>
            <person name="Li L."/>
            <person name="Tang Y."/>
            <person name="Lv G."/>
            <person name="Zhou Y."/>
            <person name="Sun X."/>
            <person name="Brodelius P.E."/>
            <person name="Rose J.K.C."/>
            <person name="Tang K."/>
        </authorList>
    </citation>
    <scope>NUCLEOTIDE SEQUENCE [LARGE SCALE GENOMIC DNA]</scope>
    <source>
        <strain evidence="2">cv. Huhao1</strain>
        <tissue evidence="1">Leaf</tissue>
    </source>
</reference>
<dbReference type="PANTHER" id="PTHR23329">
    <property type="entry name" value="TUFTELIN-INTERACTING PROTEIN 11-RELATED"/>
    <property type="match status" value="1"/>
</dbReference>
<comment type="caution">
    <text evidence="1">The sequence shown here is derived from an EMBL/GenBank/DDBJ whole genome shotgun (WGS) entry which is preliminary data.</text>
</comment>
<evidence type="ECO:0000313" key="2">
    <source>
        <dbReference type="Proteomes" id="UP000245207"/>
    </source>
</evidence>
<dbReference type="EMBL" id="PKPP01010684">
    <property type="protein sequence ID" value="PWA45591.1"/>
    <property type="molecule type" value="Genomic_DNA"/>
</dbReference>
<keyword evidence="2" id="KW-1185">Reference proteome</keyword>
<dbReference type="GO" id="GO:0071008">
    <property type="term" value="C:U2-type post-mRNA release spliceosomal complex"/>
    <property type="evidence" value="ECO:0007669"/>
    <property type="project" value="TreeGrafter"/>
</dbReference>
<dbReference type="STRING" id="35608.A0A2U1L9H1"/>
<protein>
    <submittedName>
        <fullName evidence="1">Uncharacterized protein</fullName>
    </submittedName>
</protein>
<proteinExistence type="predicted"/>
<accession>A0A2U1L9H1</accession>
<dbReference type="OrthoDB" id="4822at2759"/>
<dbReference type="GO" id="GO:0000390">
    <property type="term" value="P:spliceosomal complex disassembly"/>
    <property type="evidence" value="ECO:0007669"/>
    <property type="project" value="InterPro"/>
</dbReference>
<dbReference type="AlphaFoldDB" id="A0A2U1L9H1"/>
<dbReference type="PANTHER" id="PTHR23329:SF1">
    <property type="entry name" value="TUFTELIN-INTERACTING PROTEIN 11"/>
    <property type="match status" value="1"/>
</dbReference>
<gene>
    <name evidence="1" type="ORF">CTI12_AA516330</name>
</gene>
<name>A0A2U1L9H1_ARTAN</name>